<dbReference type="AlphaFoldDB" id="A0AA37C154"/>
<name>A0AA37C154_9ACTN</name>
<dbReference type="Proteomes" id="UP001051844">
    <property type="component" value="Unassembled WGS sequence"/>
</dbReference>
<accession>A0AA37C154</accession>
<reference evidence="1" key="1">
    <citation type="submission" date="2022-09" db="EMBL/GenBank/DDBJ databases">
        <title>Whole genome shotgun sequence of Streptomyces albidoflavus NBRC 12854.</title>
        <authorList>
            <person name="Komaki H."/>
            <person name="Tamura T."/>
        </authorList>
    </citation>
    <scope>NUCLEOTIDE SEQUENCE</scope>
    <source>
        <strain evidence="1">NBRC 12854</strain>
    </source>
</reference>
<comment type="caution">
    <text evidence="1">The sequence shown here is derived from an EMBL/GenBank/DDBJ whole genome shotgun (WGS) entry which is preliminary data.</text>
</comment>
<sequence length="45" mass="5119">MYVRPRVLRTGGFSYERAYAPFSGDSMCGQKGEGKPEQAFWARTE</sequence>
<dbReference type="EMBL" id="BNDZ01000005">
    <property type="protein sequence ID" value="GHI47398.1"/>
    <property type="molecule type" value="Genomic_DNA"/>
</dbReference>
<proteinExistence type="predicted"/>
<protein>
    <submittedName>
        <fullName evidence="1">Uncharacterized protein</fullName>
    </submittedName>
</protein>
<dbReference type="KEGG" id="salb:XNR_3229"/>
<evidence type="ECO:0000313" key="2">
    <source>
        <dbReference type="Proteomes" id="UP001051844"/>
    </source>
</evidence>
<evidence type="ECO:0000313" key="1">
    <source>
        <dbReference type="EMBL" id="GHI47398.1"/>
    </source>
</evidence>
<organism evidence="1 2">
    <name type="scientific">Streptomyces albidoflavus</name>
    <dbReference type="NCBI Taxonomy" id="1886"/>
    <lineage>
        <taxon>Bacteria</taxon>
        <taxon>Bacillati</taxon>
        <taxon>Actinomycetota</taxon>
        <taxon>Actinomycetes</taxon>
        <taxon>Kitasatosporales</taxon>
        <taxon>Streptomycetaceae</taxon>
        <taxon>Streptomyces</taxon>
        <taxon>Streptomyces albidoflavus group</taxon>
    </lineage>
</organism>
<gene>
    <name evidence="1" type="ORF">ScoT_35720</name>
</gene>